<evidence type="ECO:0000256" key="3">
    <source>
        <dbReference type="ARBA" id="ARBA00012812"/>
    </source>
</evidence>
<dbReference type="HOGENOM" id="CLU_017727_0_0_2"/>
<feature type="binding site" evidence="15">
    <location>
        <position position="550"/>
    </location>
    <ligand>
        <name>[4Fe-4S] cluster</name>
        <dbReference type="ChEBI" id="CHEBI:49883"/>
        <label>1</label>
    </ligand>
</feature>
<dbReference type="PANTHER" id="PTHR43710:SF7">
    <property type="entry name" value="INDOLEPYRUVATE OXIDOREDUCTASE SUBUNIT IORA"/>
    <property type="match status" value="1"/>
</dbReference>
<feature type="domain" description="4Fe-4S ferredoxin-type" evidence="16">
    <location>
        <begin position="565"/>
        <end position="593"/>
    </location>
</feature>
<dbReference type="GO" id="GO:0030976">
    <property type="term" value="F:thiamine pyrophosphate binding"/>
    <property type="evidence" value="ECO:0007669"/>
    <property type="project" value="InterPro"/>
</dbReference>
<sequence>MGNHRVLMGNQAIAFGALKAGVEVAAGYPGTPSTEIIETLKGLNDSVYAEWSINEKVALETAYGAAMMGSKALAAMKHVGMNVAADPLFSSSYTGVDGALVIVSADDPSMWSSQNEQDNRYYGLHALIPVIEPYDPQSAYDLTIKAFEISEKLRHPVILRTTTRVGHVRSQVNFERDGQKEKKGIEKNPGKYVMAPENARRDRVEQIDRWNQVSEYIERLNVLEDNGSNTLIIASGIAYPYVKEITEEEGLNANIFRLVTPVPIPEKSILDSMTRVKKVLVVEENDPVVELQLSQLMVKNGIMKELHGKDLVSPIGELTLEKVRGAIMGFFGKEYVRSYPDDVSLRTRPPALCPGCPHRSSFYDIKKGLSKVSMQKAFFSGDIGCYTLGALPPFNEQDSATNMGSSVGISNGVFRATGQIPVSIIGDSTFFHSGLQGVANAVYNGTPEIIIVLDNRSTAMTGQQPSPSTHISIENVARAMGIDFVDTFDPFDVKEGSDAVQKAAEYVKENKKPALIVAKRACALEVLEKVGDYTMKAEVDLEKCTGCSICYDFFTCPSILPLSNKKAFIDDSCIGCGACVEVCPFNAIKVKGNAPKGWIEAWNL</sequence>
<comment type="catalytic activity">
    <reaction evidence="13 14">
        <text>indole-3-pyruvate + 2 oxidized [2Fe-2S]-[ferredoxin] + CoA = (indol-3-yl)acetyl-CoA + 2 reduced [2Fe-2S]-[ferredoxin] + CO2 + H(+)</text>
        <dbReference type="Rhea" id="RHEA:12645"/>
        <dbReference type="Rhea" id="RHEA-COMP:10000"/>
        <dbReference type="Rhea" id="RHEA-COMP:10001"/>
        <dbReference type="ChEBI" id="CHEBI:15378"/>
        <dbReference type="ChEBI" id="CHEBI:16526"/>
        <dbReference type="ChEBI" id="CHEBI:17640"/>
        <dbReference type="ChEBI" id="CHEBI:33737"/>
        <dbReference type="ChEBI" id="CHEBI:33738"/>
        <dbReference type="ChEBI" id="CHEBI:57271"/>
        <dbReference type="ChEBI" id="CHEBI:57287"/>
        <dbReference type="EC" id="1.2.7.8"/>
    </reaction>
</comment>
<dbReference type="PROSITE" id="PS51379">
    <property type="entry name" value="4FE4S_FER_2"/>
    <property type="match status" value="2"/>
</dbReference>
<comment type="subunit">
    <text evidence="2 14">Heterodimer of the IorA and IorB subunits.</text>
</comment>
<evidence type="ECO:0000256" key="5">
    <source>
        <dbReference type="ARBA" id="ARBA00022448"/>
    </source>
</evidence>
<evidence type="ECO:0000256" key="14">
    <source>
        <dbReference type="PIRNR" id="PIRNR006439"/>
    </source>
</evidence>
<dbReference type="GO" id="GO:0006082">
    <property type="term" value="P:organic acid metabolic process"/>
    <property type="evidence" value="ECO:0007669"/>
    <property type="project" value="UniProtKB-ARBA"/>
</dbReference>
<keyword evidence="8 14" id="KW-0249">Electron transport</keyword>
<evidence type="ECO:0000256" key="12">
    <source>
        <dbReference type="ARBA" id="ARBA00030514"/>
    </source>
</evidence>
<dbReference type="Gene3D" id="3.30.70.20">
    <property type="match status" value="1"/>
</dbReference>
<feature type="binding site" evidence="15">
    <location>
        <position position="579"/>
    </location>
    <ligand>
        <name>[4Fe-4S] cluster</name>
        <dbReference type="ChEBI" id="CHEBI:49883"/>
        <label>2</label>
    </ligand>
</feature>
<dbReference type="InterPro" id="IPR045025">
    <property type="entry name" value="HACL1-like"/>
</dbReference>
<name>Q97B81_THEVO</name>
<evidence type="ECO:0000259" key="16">
    <source>
        <dbReference type="PROSITE" id="PS51379"/>
    </source>
</evidence>
<feature type="domain" description="4Fe-4S ferredoxin-type" evidence="16">
    <location>
        <begin position="535"/>
        <end position="558"/>
    </location>
</feature>
<evidence type="ECO:0000256" key="11">
    <source>
        <dbReference type="ARBA" id="ARBA00023014"/>
    </source>
</evidence>
<dbReference type="KEGG" id="tvo:TVG0563624"/>
<dbReference type="SUPFAM" id="SSF52518">
    <property type="entry name" value="Thiamin diphosphate-binding fold (THDP-binding)"/>
    <property type="match status" value="2"/>
</dbReference>
<dbReference type="AlphaFoldDB" id="Q97B81"/>
<feature type="binding site" evidence="15">
    <location>
        <position position="556"/>
    </location>
    <ligand>
        <name>[4Fe-4S] cluster</name>
        <dbReference type="ChEBI" id="CHEBI:49883"/>
        <label>2</label>
    </ligand>
</feature>
<dbReference type="GeneID" id="1441093"/>
<keyword evidence="7 14" id="KW-0479">Metal-binding</keyword>
<dbReference type="FunFam" id="3.40.50.970:FF:000039">
    <property type="entry name" value="Indolepyruvate oxidoreductase subunit IorA"/>
    <property type="match status" value="1"/>
</dbReference>
<evidence type="ECO:0000313" key="18">
    <source>
        <dbReference type="Proteomes" id="UP000001017"/>
    </source>
</evidence>
<proteinExistence type="predicted"/>
<dbReference type="InterPro" id="IPR009014">
    <property type="entry name" value="Transketo_C/PFOR_II"/>
</dbReference>
<dbReference type="CDD" id="cd07034">
    <property type="entry name" value="TPP_PYR_PFOR_IOR-alpha_like"/>
    <property type="match status" value="1"/>
</dbReference>
<dbReference type="Proteomes" id="UP000001017">
    <property type="component" value="Chromosome"/>
</dbReference>
<dbReference type="PANTHER" id="PTHR43710">
    <property type="entry name" value="2-HYDROXYACYL-COA LYASE"/>
    <property type="match status" value="1"/>
</dbReference>
<evidence type="ECO:0000256" key="13">
    <source>
        <dbReference type="ARBA" id="ARBA00048332"/>
    </source>
</evidence>
<dbReference type="PROSITE" id="PS00198">
    <property type="entry name" value="4FE4S_FER_1"/>
    <property type="match status" value="1"/>
</dbReference>
<dbReference type="Gene3D" id="3.40.50.920">
    <property type="match status" value="1"/>
</dbReference>
<feature type="binding site" evidence="15">
    <location>
        <position position="544"/>
    </location>
    <ligand>
        <name>[4Fe-4S] cluster</name>
        <dbReference type="ChEBI" id="CHEBI:49883"/>
        <label>1</label>
    </ligand>
</feature>
<dbReference type="eggNOG" id="arCOG01609">
    <property type="taxonomic scope" value="Archaea"/>
</dbReference>
<dbReference type="CDD" id="cd02008">
    <property type="entry name" value="TPP_IOR_alpha"/>
    <property type="match status" value="1"/>
</dbReference>
<dbReference type="Pfam" id="PF02775">
    <property type="entry name" value="TPP_enzyme_C"/>
    <property type="match status" value="1"/>
</dbReference>
<feature type="binding site" evidence="15">
    <location>
        <position position="547"/>
    </location>
    <ligand>
        <name>[4Fe-4S] cluster</name>
        <dbReference type="ChEBI" id="CHEBI:49883"/>
        <label>1</label>
    </ligand>
</feature>
<dbReference type="GO" id="GO:0046872">
    <property type="term" value="F:metal ion binding"/>
    <property type="evidence" value="ECO:0007669"/>
    <property type="project" value="UniProtKB-UniRule"/>
</dbReference>
<keyword evidence="11 14" id="KW-0411">Iron-sulfur</keyword>
<reference evidence="17 18" key="2">
    <citation type="journal article" date="2000" name="Proc. Natl. Acad. Sci. U.S.A.">
        <title>Archaeal adaptation to higher temperatures revealed by genomic sequence of Thermoplasma volcanium.</title>
        <authorList>
            <person name="Kawashima T."/>
            <person name="Amano N."/>
            <person name="Koike H."/>
            <person name="Makino S."/>
            <person name="Higuchi S."/>
            <person name="Kawashima-Ohya Y."/>
            <person name="Watanabe K."/>
            <person name="Yamazaki M."/>
            <person name="Kanehori K."/>
            <person name="Kawamoto T."/>
            <person name="Nunoshiba T."/>
            <person name="Yamamoto Y."/>
            <person name="Aramaki H."/>
            <person name="Makino K."/>
            <person name="Suzuki M."/>
        </authorList>
    </citation>
    <scope>NUCLEOTIDE SEQUENCE [LARGE SCALE GENOMIC DNA]</scope>
    <source>
        <strain evidence="18">ATCC 51530 / DSM 4299 / JCM 9571 / NBRC 15438 / GSS1</strain>
    </source>
</reference>
<keyword evidence="5 14" id="KW-0813">Transport</keyword>
<dbReference type="InterPro" id="IPR017721">
    <property type="entry name" value="IorA"/>
</dbReference>
<keyword evidence="18" id="KW-1185">Reference proteome</keyword>
<keyword evidence="6 14" id="KW-0004">4Fe-4S</keyword>
<dbReference type="PaxDb" id="273116-14324791"/>
<keyword evidence="9 14" id="KW-0560">Oxidoreductase</keyword>
<dbReference type="PIRSF" id="PIRSF006439">
    <property type="entry name" value="Indolepyruvate_ferr_oxidored"/>
    <property type="match status" value="1"/>
</dbReference>
<feature type="binding site" evidence="15">
    <location>
        <position position="576"/>
    </location>
    <ligand>
        <name>[4Fe-4S] cluster</name>
        <dbReference type="ChEBI" id="CHEBI:49883"/>
        <label>2</label>
    </ligand>
</feature>
<evidence type="ECO:0000256" key="2">
    <source>
        <dbReference type="ARBA" id="ARBA00011238"/>
    </source>
</evidence>
<evidence type="ECO:0000313" key="17">
    <source>
        <dbReference type="EMBL" id="BAB59718.1"/>
    </source>
</evidence>
<comment type="function">
    <text evidence="1 14">Catalyzes the ferredoxin-dependent oxidative decarboxylation of arylpyruvates.</text>
</comment>
<comment type="cofactor">
    <cofactor evidence="14 15">
        <name>[4Fe-4S] cluster</name>
        <dbReference type="ChEBI" id="CHEBI:49883"/>
    </cofactor>
    <text evidence="14 15">Binds 2 [4Fe-4S] clusters. In this family the first cluster has a non-standard and varying [4Fe-4S] binding motif CX(2)CX(2)CX(4-5)CP.</text>
</comment>
<evidence type="ECO:0000256" key="1">
    <source>
        <dbReference type="ARBA" id="ARBA00002995"/>
    </source>
</evidence>
<gene>
    <name evidence="17" type="ORF">TVG0563624</name>
</gene>
<dbReference type="SUPFAM" id="SSF54862">
    <property type="entry name" value="4Fe-4S ferredoxins"/>
    <property type="match status" value="1"/>
</dbReference>
<dbReference type="SUPFAM" id="SSF52922">
    <property type="entry name" value="TK C-terminal domain-like"/>
    <property type="match status" value="1"/>
</dbReference>
<dbReference type="InterPro" id="IPR017900">
    <property type="entry name" value="4Fe4S_Fe_S_CS"/>
</dbReference>
<dbReference type="EMBL" id="BA000011">
    <property type="protein sequence ID" value="BAB59718.1"/>
    <property type="molecule type" value="Genomic_DNA"/>
</dbReference>
<dbReference type="Gene3D" id="3.40.50.970">
    <property type="match status" value="2"/>
</dbReference>
<evidence type="ECO:0000256" key="7">
    <source>
        <dbReference type="ARBA" id="ARBA00022723"/>
    </source>
</evidence>
<evidence type="ECO:0000256" key="15">
    <source>
        <dbReference type="PIRSR" id="PIRSR006439-50"/>
    </source>
</evidence>
<keyword evidence="10 14" id="KW-0408">Iron</keyword>
<dbReference type="EC" id="1.2.7.8" evidence="3 14"/>
<evidence type="ECO:0000256" key="9">
    <source>
        <dbReference type="ARBA" id="ARBA00023002"/>
    </source>
</evidence>
<reference evidence="17 18" key="1">
    <citation type="journal article" date="1999" name="Proc. Jpn. Acad.">
        <title>Determination of the complete genomic DNA sequence of Thermoplasma volvanium GSS1.</title>
        <authorList>
            <person name="Kawashima T."/>
            <person name="Yamamoto Y."/>
            <person name="Aramaki H."/>
            <person name="Nunoshiba T."/>
            <person name="Kawamoto T."/>
            <person name="Watanabe K."/>
            <person name="Yamazaki M."/>
            <person name="Kanehori K."/>
            <person name="Amano N."/>
            <person name="Ohya Y."/>
            <person name="Makino K."/>
            <person name="Suzuki M."/>
        </authorList>
    </citation>
    <scope>NUCLEOTIDE SEQUENCE [LARGE SCALE GENOMIC DNA]</scope>
    <source>
        <strain evidence="18">ATCC 51530 / DSM 4299 / JCM 9571 / NBRC 15438 / GSS1</strain>
    </source>
</reference>
<dbReference type="InterPro" id="IPR002880">
    <property type="entry name" value="Pyrv_Fd/Flavodoxin_OxRdtase_N"/>
</dbReference>
<evidence type="ECO:0000256" key="6">
    <source>
        <dbReference type="ARBA" id="ARBA00022485"/>
    </source>
</evidence>
<dbReference type="RefSeq" id="WP_010916835.1">
    <property type="nucleotide sequence ID" value="NC_002689.2"/>
</dbReference>
<dbReference type="GO" id="GO:0051539">
    <property type="term" value="F:4 iron, 4 sulfur cluster binding"/>
    <property type="evidence" value="ECO:0007669"/>
    <property type="project" value="UniProtKB-UniRule"/>
</dbReference>
<feature type="binding site" evidence="15">
    <location>
        <position position="583"/>
    </location>
    <ligand>
        <name>[4Fe-4S] cluster</name>
        <dbReference type="ChEBI" id="CHEBI:49883"/>
        <label>1</label>
    </ligand>
</feature>
<dbReference type="InterPro" id="IPR017896">
    <property type="entry name" value="4Fe4S_Fe-S-bd"/>
</dbReference>
<dbReference type="Pfam" id="PF00037">
    <property type="entry name" value="Fer4"/>
    <property type="match status" value="1"/>
</dbReference>
<organism evidence="17 18">
    <name type="scientific">Thermoplasma volcanium (strain ATCC 51530 / DSM 4299 / JCM 9571 / NBRC 15438 / GSS1)</name>
    <dbReference type="NCBI Taxonomy" id="273116"/>
    <lineage>
        <taxon>Archaea</taxon>
        <taxon>Methanobacteriati</taxon>
        <taxon>Thermoplasmatota</taxon>
        <taxon>Thermoplasmata</taxon>
        <taxon>Thermoplasmatales</taxon>
        <taxon>Thermoplasmataceae</taxon>
        <taxon>Thermoplasma</taxon>
    </lineage>
</organism>
<dbReference type="GO" id="GO:0044272">
    <property type="term" value="P:sulfur compound biosynthetic process"/>
    <property type="evidence" value="ECO:0007669"/>
    <property type="project" value="UniProtKB-ARBA"/>
</dbReference>
<dbReference type="GO" id="GO:0043805">
    <property type="term" value="F:indolepyruvate ferredoxin oxidoreductase activity"/>
    <property type="evidence" value="ECO:0007669"/>
    <property type="project" value="UniProtKB-UniRule"/>
</dbReference>
<evidence type="ECO:0000256" key="4">
    <source>
        <dbReference type="ARBA" id="ARBA00017710"/>
    </source>
</evidence>
<dbReference type="STRING" id="273116.gene:9381362"/>
<accession>Q97B81</accession>
<evidence type="ECO:0000256" key="8">
    <source>
        <dbReference type="ARBA" id="ARBA00022982"/>
    </source>
</evidence>
<evidence type="ECO:0000256" key="10">
    <source>
        <dbReference type="ARBA" id="ARBA00023004"/>
    </source>
</evidence>
<dbReference type="PhylomeDB" id="Q97B81"/>
<dbReference type="InterPro" id="IPR029061">
    <property type="entry name" value="THDP-binding"/>
</dbReference>
<dbReference type="OrthoDB" id="19071at2157"/>
<dbReference type="Pfam" id="PF01855">
    <property type="entry name" value="POR_N"/>
    <property type="match status" value="1"/>
</dbReference>
<feature type="binding site" evidence="15">
    <location>
        <position position="573"/>
    </location>
    <ligand>
        <name>[4Fe-4S] cluster</name>
        <dbReference type="ChEBI" id="CHEBI:49883"/>
        <label>2</label>
    </ligand>
</feature>
<dbReference type="InterPro" id="IPR011766">
    <property type="entry name" value="TPP_enzyme_TPP-bd"/>
</dbReference>
<protein>
    <recommendedName>
        <fullName evidence="4 14">Indolepyruvate oxidoreductase subunit IorA</fullName>
        <shortName evidence="14">IOR</shortName>
        <ecNumber evidence="3 14">1.2.7.8</ecNumber>
    </recommendedName>
    <alternativeName>
        <fullName evidence="12 14">Indolepyruvate ferredoxin oxidoreductase subunit alpha</fullName>
    </alternativeName>
</protein>